<dbReference type="Gene3D" id="1.20.120.330">
    <property type="entry name" value="Nucleotidyltransferases domain 2"/>
    <property type="match status" value="1"/>
</dbReference>
<dbReference type="AlphaFoldDB" id="A0A1Z3HS01"/>
<dbReference type="EMBL" id="CP021983">
    <property type="protein sequence ID" value="ASC73091.1"/>
    <property type="molecule type" value="Genomic_DNA"/>
</dbReference>
<protein>
    <recommendedName>
        <fullName evidence="1">HEPN domain-containing protein</fullName>
    </recommendedName>
</protein>
<gene>
    <name evidence="2" type="ORF">XM38_040530</name>
</gene>
<dbReference type="Proteomes" id="UP000191901">
    <property type="component" value="Chromosome"/>
</dbReference>
<name>A0A1Z3HS01_9CYAN</name>
<dbReference type="PROSITE" id="PS50910">
    <property type="entry name" value="HEPN"/>
    <property type="match status" value="1"/>
</dbReference>
<accession>A0A1Z3HS01</accession>
<dbReference type="STRING" id="1641165.XM38_13150"/>
<dbReference type="SUPFAM" id="SSF81593">
    <property type="entry name" value="Nucleotidyltransferase substrate binding subunit/domain"/>
    <property type="match status" value="1"/>
</dbReference>
<sequence>MAQSCMDNETRREVSQWLLKGQRDLDVADLLSKSKPPYLDVAAYHCQQAAEKALKGYLTAQDINFPKSHDLVFLLGLAMETEARFRQWQQLAETLTPYATMFRYPGPIGEPPREEITGIIIQVESFVQFVRELLINT</sequence>
<dbReference type="KEGG" id="hhg:XM38_040530"/>
<feature type="domain" description="HEPN" evidence="1">
    <location>
        <begin position="20"/>
        <end position="133"/>
    </location>
</feature>
<evidence type="ECO:0000313" key="2">
    <source>
        <dbReference type="EMBL" id="ASC73091.1"/>
    </source>
</evidence>
<dbReference type="InterPro" id="IPR007842">
    <property type="entry name" value="HEPN_dom"/>
</dbReference>
<dbReference type="SMART" id="SM00748">
    <property type="entry name" value="HEPN"/>
    <property type="match status" value="1"/>
</dbReference>
<evidence type="ECO:0000259" key="1">
    <source>
        <dbReference type="PROSITE" id="PS50910"/>
    </source>
</evidence>
<keyword evidence="3" id="KW-1185">Reference proteome</keyword>
<dbReference type="OrthoDB" id="9808176at2"/>
<proteinExistence type="predicted"/>
<reference evidence="2 3" key="1">
    <citation type="journal article" date="2016" name="Biochim. Biophys. Acta">
        <title>Characterization of red-shifted phycobilisomes isolated from the chlorophyll f-containing cyanobacterium Halomicronema hongdechloris.</title>
        <authorList>
            <person name="Li Y."/>
            <person name="Lin Y."/>
            <person name="Garvey C.J."/>
            <person name="Birch D."/>
            <person name="Corkery R.W."/>
            <person name="Loughlin P.C."/>
            <person name="Scheer H."/>
            <person name="Willows R.D."/>
            <person name="Chen M."/>
        </authorList>
    </citation>
    <scope>NUCLEOTIDE SEQUENCE [LARGE SCALE GENOMIC DNA]</scope>
    <source>
        <strain evidence="2 3">C2206</strain>
    </source>
</reference>
<dbReference type="RefSeq" id="WP_080809976.1">
    <property type="nucleotide sequence ID" value="NZ_CP021983.2"/>
</dbReference>
<dbReference type="Pfam" id="PF05168">
    <property type="entry name" value="HEPN"/>
    <property type="match status" value="1"/>
</dbReference>
<evidence type="ECO:0000313" key="3">
    <source>
        <dbReference type="Proteomes" id="UP000191901"/>
    </source>
</evidence>
<organism evidence="2 3">
    <name type="scientific">Halomicronema hongdechloris C2206</name>
    <dbReference type="NCBI Taxonomy" id="1641165"/>
    <lineage>
        <taxon>Bacteria</taxon>
        <taxon>Bacillati</taxon>
        <taxon>Cyanobacteriota</taxon>
        <taxon>Cyanophyceae</taxon>
        <taxon>Nodosilineales</taxon>
        <taxon>Nodosilineaceae</taxon>
        <taxon>Halomicronema</taxon>
    </lineage>
</organism>